<proteinExistence type="predicted"/>
<protein>
    <submittedName>
        <fullName evidence="5">NADH dehydrogenase [ubiquinone] 1 alpha subcomplex subunit 1</fullName>
    </submittedName>
</protein>
<keyword evidence="1" id="KW-0812">Transmembrane</keyword>
<keyword evidence="4" id="KW-1185">Reference proteome</keyword>
<dbReference type="InterPro" id="IPR017384">
    <property type="entry name" value="NADH_Ub_cplx-1_asu_su-1"/>
</dbReference>
<evidence type="ECO:0000313" key="2">
    <source>
        <dbReference type="EMBL" id="VDN56209.1"/>
    </source>
</evidence>
<evidence type="ECO:0000313" key="5">
    <source>
        <dbReference type="WBParaSite" id="DME_0000182201-mRNA-1"/>
    </source>
</evidence>
<dbReference type="Pfam" id="PF15879">
    <property type="entry name" value="MWFE"/>
    <property type="match status" value="1"/>
</dbReference>
<dbReference type="Proteomes" id="UP000038040">
    <property type="component" value="Unplaced"/>
</dbReference>
<dbReference type="WBParaSite" id="DME_0000182201-mRNA-1">
    <property type="protein sequence ID" value="DME_0000182201-mRNA-1"/>
    <property type="gene ID" value="DME_0000182201"/>
</dbReference>
<gene>
    <name evidence="2" type="ORF">DME_LOCUS6182</name>
</gene>
<dbReference type="OrthoDB" id="1920692at2759"/>
<dbReference type="EMBL" id="UYYG01001154">
    <property type="protein sequence ID" value="VDN56209.1"/>
    <property type="molecule type" value="Genomic_DNA"/>
</dbReference>
<reference evidence="5" key="1">
    <citation type="submission" date="2017-02" db="UniProtKB">
        <authorList>
            <consortium name="WormBaseParasite"/>
        </authorList>
    </citation>
    <scope>IDENTIFICATION</scope>
</reference>
<dbReference type="AlphaFoldDB" id="A0A0N4U4U1"/>
<name>A0A0N4U4U1_DRAME</name>
<evidence type="ECO:0000313" key="4">
    <source>
        <dbReference type="Proteomes" id="UP000274756"/>
    </source>
</evidence>
<feature type="transmembrane region" description="Helical" evidence="1">
    <location>
        <begin position="6"/>
        <end position="29"/>
    </location>
</feature>
<evidence type="ECO:0000313" key="3">
    <source>
        <dbReference type="Proteomes" id="UP000038040"/>
    </source>
</evidence>
<accession>A0A0N4U4U1</accession>
<evidence type="ECO:0000256" key="1">
    <source>
        <dbReference type="SAM" id="Phobius"/>
    </source>
</evidence>
<keyword evidence="1" id="KW-1133">Transmembrane helix</keyword>
<dbReference type="Proteomes" id="UP000274756">
    <property type="component" value="Unassembled WGS sequence"/>
</dbReference>
<organism evidence="3 5">
    <name type="scientific">Dracunculus medinensis</name>
    <name type="common">Guinea worm</name>
    <dbReference type="NCBI Taxonomy" id="318479"/>
    <lineage>
        <taxon>Eukaryota</taxon>
        <taxon>Metazoa</taxon>
        <taxon>Ecdysozoa</taxon>
        <taxon>Nematoda</taxon>
        <taxon>Chromadorea</taxon>
        <taxon>Rhabditida</taxon>
        <taxon>Spirurina</taxon>
        <taxon>Dracunculoidea</taxon>
        <taxon>Dracunculidae</taxon>
        <taxon>Dracunculus</taxon>
    </lineage>
</organism>
<keyword evidence="1" id="KW-0472">Membrane</keyword>
<sequence length="70" mass="7954">MWFEQIYSGIITIAFVAGACYISCPFNLLDVGRKYRRDYGTTGRIAMSKRDHRLTGNQYVISGLDSIPDM</sequence>
<reference evidence="2 4" key="2">
    <citation type="submission" date="2018-11" db="EMBL/GenBank/DDBJ databases">
        <authorList>
            <consortium name="Pathogen Informatics"/>
        </authorList>
    </citation>
    <scope>NUCLEOTIDE SEQUENCE [LARGE SCALE GENOMIC DNA]</scope>
</reference>